<dbReference type="RefSeq" id="WP_143810951.1">
    <property type="nucleotide sequence ID" value="NZ_CYGY02000024.1"/>
</dbReference>
<comment type="caution">
    <text evidence="1">The sequence shown here is derived from an EMBL/GenBank/DDBJ whole genome shotgun (WGS) entry which is preliminary data.</text>
</comment>
<proteinExistence type="predicted"/>
<evidence type="ECO:0008006" key="3">
    <source>
        <dbReference type="Google" id="ProtNLM"/>
    </source>
</evidence>
<protein>
    <recommendedName>
        <fullName evidence="3">Lipoprotein</fullName>
    </recommendedName>
</protein>
<accession>A0A1N7RYF9</accession>
<organism evidence="1 2">
    <name type="scientific">Paraburkholderia piptadeniae</name>
    <dbReference type="NCBI Taxonomy" id="1701573"/>
    <lineage>
        <taxon>Bacteria</taxon>
        <taxon>Pseudomonadati</taxon>
        <taxon>Pseudomonadota</taxon>
        <taxon>Betaproteobacteria</taxon>
        <taxon>Burkholderiales</taxon>
        <taxon>Burkholderiaceae</taxon>
        <taxon>Paraburkholderia</taxon>
    </lineage>
</organism>
<reference evidence="1" key="1">
    <citation type="submission" date="2016-12" db="EMBL/GenBank/DDBJ databases">
        <authorList>
            <person name="Moulin L."/>
        </authorList>
    </citation>
    <scope>NUCLEOTIDE SEQUENCE [LARGE SCALE GENOMIC DNA]</scope>
    <source>
        <strain evidence="1">STM 7183</strain>
    </source>
</reference>
<dbReference type="OrthoDB" id="9181841at2"/>
<gene>
    <name evidence="1" type="ORF">BN2476_240019</name>
</gene>
<evidence type="ECO:0000313" key="1">
    <source>
        <dbReference type="EMBL" id="SIT40162.1"/>
    </source>
</evidence>
<dbReference type="AlphaFoldDB" id="A0A1N7RYF9"/>
<dbReference type="EMBL" id="CYGY02000024">
    <property type="protein sequence ID" value="SIT40162.1"/>
    <property type="molecule type" value="Genomic_DNA"/>
</dbReference>
<keyword evidence="2" id="KW-1185">Reference proteome</keyword>
<evidence type="ECO:0000313" key="2">
    <source>
        <dbReference type="Proteomes" id="UP000195569"/>
    </source>
</evidence>
<sequence length="118" mass="12854">MLFIAGCSLPQPMDSSPSGPYAVSTSGHGPEVVDGIDVWMRGTPTRPYDVVTQTTVTNWLPLPGGHGMRSKIVDAVRQAGGDAAIVYDTRTYRDSTSTNRHVYVSTIERAEIAIVRYR</sequence>
<dbReference type="Proteomes" id="UP000195569">
    <property type="component" value="Unassembled WGS sequence"/>
</dbReference>
<name>A0A1N7RYF9_9BURK</name>